<comment type="caution">
    <text evidence="2">The sequence shown here is derived from an EMBL/GenBank/DDBJ whole genome shotgun (WGS) entry which is preliminary data.</text>
</comment>
<keyword evidence="3" id="KW-1185">Reference proteome</keyword>
<evidence type="ECO:0000313" key="2">
    <source>
        <dbReference type="EMBL" id="GJT72955.1"/>
    </source>
</evidence>
<sequence>MPYYVNPNYQLLHFTKLKRIVECFTIVNANKLQAPTSNHNNSTTSQPHTEQHRDHFEVEIPEDEDEPFRPSTSKPSRAKGVPVEVEGKKKNKEKEPPLENKKELVMRGPQDEIAFGRNVSIQVSEDPKNV</sequence>
<evidence type="ECO:0000256" key="1">
    <source>
        <dbReference type="SAM" id="MobiDB-lite"/>
    </source>
</evidence>
<accession>A0ABQ5GBU3</accession>
<name>A0ABQ5GBU3_9ASTR</name>
<dbReference type="Proteomes" id="UP001151760">
    <property type="component" value="Unassembled WGS sequence"/>
</dbReference>
<feature type="compositionally biased region" description="Basic and acidic residues" evidence="1">
    <location>
        <begin position="85"/>
        <end position="105"/>
    </location>
</feature>
<evidence type="ECO:0000313" key="3">
    <source>
        <dbReference type="Proteomes" id="UP001151760"/>
    </source>
</evidence>
<reference evidence="2" key="2">
    <citation type="submission" date="2022-01" db="EMBL/GenBank/DDBJ databases">
        <authorList>
            <person name="Yamashiro T."/>
            <person name="Shiraishi A."/>
            <person name="Satake H."/>
            <person name="Nakayama K."/>
        </authorList>
    </citation>
    <scope>NUCLEOTIDE SEQUENCE</scope>
</reference>
<protein>
    <submittedName>
        <fullName evidence="2">Uncharacterized protein</fullName>
    </submittedName>
</protein>
<gene>
    <name evidence="2" type="ORF">Tco_1032241</name>
</gene>
<reference evidence="2" key="1">
    <citation type="journal article" date="2022" name="Int. J. Mol. Sci.">
        <title>Draft Genome of Tanacetum Coccineum: Genomic Comparison of Closely Related Tanacetum-Family Plants.</title>
        <authorList>
            <person name="Yamashiro T."/>
            <person name="Shiraishi A."/>
            <person name="Nakayama K."/>
            <person name="Satake H."/>
        </authorList>
    </citation>
    <scope>NUCLEOTIDE SEQUENCE</scope>
</reference>
<organism evidence="2 3">
    <name type="scientific">Tanacetum coccineum</name>
    <dbReference type="NCBI Taxonomy" id="301880"/>
    <lineage>
        <taxon>Eukaryota</taxon>
        <taxon>Viridiplantae</taxon>
        <taxon>Streptophyta</taxon>
        <taxon>Embryophyta</taxon>
        <taxon>Tracheophyta</taxon>
        <taxon>Spermatophyta</taxon>
        <taxon>Magnoliopsida</taxon>
        <taxon>eudicotyledons</taxon>
        <taxon>Gunneridae</taxon>
        <taxon>Pentapetalae</taxon>
        <taxon>asterids</taxon>
        <taxon>campanulids</taxon>
        <taxon>Asterales</taxon>
        <taxon>Asteraceae</taxon>
        <taxon>Asteroideae</taxon>
        <taxon>Anthemideae</taxon>
        <taxon>Anthemidinae</taxon>
        <taxon>Tanacetum</taxon>
    </lineage>
</organism>
<dbReference type="EMBL" id="BQNB010018307">
    <property type="protein sequence ID" value="GJT72955.1"/>
    <property type="molecule type" value="Genomic_DNA"/>
</dbReference>
<feature type="compositionally biased region" description="Basic and acidic residues" evidence="1">
    <location>
        <begin position="49"/>
        <end position="58"/>
    </location>
</feature>
<feature type="compositionally biased region" description="Polar residues" evidence="1">
    <location>
        <begin position="31"/>
        <end position="48"/>
    </location>
</feature>
<proteinExistence type="predicted"/>
<feature type="region of interest" description="Disordered" evidence="1">
    <location>
        <begin position="31"/>
        <end position="109"/>
    </location>
</feature>